<keyword evidence="3" id="KW-0548">Nucleotidyltransferase</keyword>
<dbReference type="SUPFAM" id="SSF57756">
    <property type="entry name" value="Retrovirus zinc finger-like domains"/>
    <property type="match status" value="1"/>
</dbReference>
<proteinExistence type="predicted"/>
<dbReference type="SMART" id="SM00343">
    <property type="entry name" value="ZnF_C2HC"/>
    <property type="match status" value="2"/>
</dbReference>
<dbReference type="SUPFAM" id="SSF47353">
    <property type="entry name" value="Retrovirus capsid dimerization domain-like"/>
    <property type="match status" value="1"/>
</dbReference>
<dbReference type="Gene3D" id="1.10.340.70">
    <property type="match status" value="1"/>
</dbReference>
<dbReference type="InterPro" id="IPR001878">
    <property type="entry name" value="Znf_CCHC"/>
</dbReference>
<evidence type="ECO:0000256" key="9">
    <source>
        <dbReference type="SAM" id="MobiDB-lite"/>
    </source>
</evidence>
<dbReference type="FunFam" id="3.30.420.10:FF:000032">
    <property type="entry name" value="Retrovirus-related Pol polyprotein from transposon 297-like Protein"/>
    <property type="match status" value="1"/>
</dbReference>
<dbReference type="GO" id="GO:0003964">
    <property type="term" value="F:RNA-directed DNA polymerase activity"/>
    <property type="evidence" value="ECO:0007669"/>
    <property type="project" value="UniProtKB-KW"/>
</dbReference>
<dbReference type="InterPro" id="IPR050951">
    <property type="entry name" value="Retrovirus_Pol_polyprotein"/>
</dbReference>
<feature type="compositionally biased region" description="Basic and acidic residues" evidence="9">
    <location>
        <begin position="34"/>
        <end position="54"/>
    </location>
</feature>
<dbReference type="GO" id="GO:0015074">
    <property type="term" value="P:DNA integration"/>
    <property type="evidence" value="ECO:0007669"/>
    <property type="project" value="InterPro"/>
</dbReference>
<feature type="domain" description="CCHC-type" evidence="10">
    <location>
        <begin position="445"/>
        <end position="459"/>
    </location>
</feature>
<dbReference type="Gene3D" id="3.30.70.270">
    <property type="match status" value="2"/>
</dbReference>
<dbReference type="InterPro" id="IPR043502">
    <property type="entry name" value="DNA/RNA_pol_sf"/>
</dbReference>
<feature type="domain" description="Reverse transcriptase" evidence="11">
    <location>
        <begin position="1175"/>
        <end position="1354"/>
    </location>
</feature>
<evidence type="ECO:0000256" key="1">
    <source>
        <dbReference type="ARBA" id="ARBA00022670"/>
    </source>
</evidence>
<keyword evidence="8" id="KW-0863">Zinc-finger</keyword>
<dbReference type="Proteomes" id="UP001374579">
    <property type="component" value="Unassembled WGS sequence"/>
</dbReference>
<evidence type="ECO:0000259" key="11">
    <source>
        <dbReference type="PROSITE" id="PS50878"/>
    </source>
</evidence>
<evidence type="ECO:0008006" key="15">
    <source>
        <dbReference type="Google" id="ProtNLM"/>
    </source>
</evidence>
<dbReference type="PROSITE" id="PS50994">
    <property type="entry name" value="INTEGRASE"/>
    <property type="match status" value="1"/>
</dbReference>
<keyword evidence="4" id="KW-0540">Nuclease</keyword>
<keyword evidence="14" id="KW-1185">Reference proteome</keyword>
<dbReference type="Gene3D" id="4.10.60.10">
    <property type="entry name" value="Zinc finger, CCHC-type"/>
    <property type="match status" value="1"/>
</dbReference>
<sequence length="1573" mass="180050">MATGGDSVDSPVSGRLRSQDVPTDSLTGLVTSELMRKAKSTREKLLHSPGREEGESITYYQKFMTLGTQMELKGDSLRAFADAKIKEIEDVRANKERLSLEKKKLAMEERKLEEARVEAQKQREFEESIAQKQREMEEKKLGEAREEAQKQRDFEEAKVQRMERMESERIDEMKKLQDEAQRHAERLEEQRANNQRAHQKARDGMVESTKVTLPAFDENKEDIEAYLTKFERFAEELDWDQTTWARRVSTKLNVKATTLIGDMSKEDARDYQLVKKELLRGFRCTAESYREKFRAARRKSEETFSTYVSRITRYLHSWMDLAEKQRTYKDLFDLVLLEQLLTGIPQSVATFIRQSKATNVADSVEQAQCFVDARPGFDSSQKGGKNQDKGNNGKTDSKVQLTQGQRVKDSTVKCFGCGGDHFIRNCPEAGKPRGGGEMYGTGIQCHKCHKFGHVKRNCPGITLIISPEPEETAVREVFLMREVEANYKIHSGLCGKCDRRTQGETFDMTVRVNGKAVVAIRDTGSPMLCVSADLIDPATYTNRTREVSGVFEEQGTVQAPIAIVKLESSVFVGNVEAVAIQNMAIPVLIGNYMVLPNGKEVRVPVYGKKHVIPSLCAAVQTRGQARRDERGNLTLKINGVPLAQRTCAEMAQAQEEDPHLKRVRELAVEKKPWRQQGTGNVRFVIRKALLYREYSGADGVDHRQLVVPSEFQNEVMRLAHDAPMAGHLGGTRTRNRIWTEFYWPGMCPDIRRYVASCDACQRTTAKGKVKPVPLERMPLIDVPFKQVAVDIIGPIHPPSDRGHRFILVTVDYATRYPEATPLKKIDTPHVAEALWENWTRVGIPEKVLSDNGTQFKSEMMQEVYNLMSVHGMYTTPYHAQCNGLVERFNGTLKQMLKRLCQEQPKEWDRFIPACLFAYREVPQESLKFSPFELLYGRTVRGPMQVLRKLWTKEETDQEVRTTAEYVVDLRNRVEETCRIARENLGKATERYARAADRKAEDRQFKEGDEVLLLLPMKKNKLEIAWRGPYVIKERCGMNDYRIQVGSKKKLFHVNLLKRYVRRREIPAVVGVVLEEEELEEVPEVSAGQNTIPLVPLEAGEGPKDVSINDVLPAQKQQELRDLTIEFENQFTDLPRTTNLEECEITVLEDTPVRVRQYPLPHVAMDCIRKEVQDMLKLGVIEPCASPYSAPLVLIKKPDGKMRTCQDFRKLNQIVWFDGEPLPDVEYLFAKLHRAKYLSKLDLTKGYWQIPVKESDRDKTAFTTPQGQFRWTRMPFGLRTAGAIFSRMMRKLLEPLGRTDVDNFVDDLLISNEDWDEHLRALRAVLTRMAAADLAARPKKCFLGYQQVVYLGHKVGQGCMMPEEVKIEKFKALEEPKTKKEVRRFLGMLGFYRRYVPHFSEIALPLTNLTKGKKFEAIEWTPACQEAFERLKETLVSQPVVRLPDPEKAFVLRTDASDVGLGAVLLQADEKGDLQPVSYASKKLIPAKINYSTIEKECLAMVWGIRKFEPYLFGQHFTLMTDHQPLQYLQQVRPHNGRLTRWALQLQAYSFRVQTIKGVNNVDADFMSRVALDI</sequence>
<dbReference type="PROSITE" id="PS50158">
    <property type="entry name" value="ZF_CCHC"/>
    <property type="match status" value="1"/>
</dbReference>
<keyword evidence="7" id="KW-0695">RNA-directed DNA polymerase</keyword>
<feature type="region of interest" description="Disordered" evidence="9">
    <location>
        <begin position="375"/>
        <end position="403"/>
    </location>
</feature>
<gene>
    <name evidence="13" type="ORF">V1264_022803</name>
</gene>
<comment type="caution">
    <text evidence="13">The sequence shown here is derived from an EMBL/GenBank/DDBJ whole genome shotgun (WGS) entry which is preliminary data.</text>
</comment>
<dbReference type="GO" id="GO:0008270">
    <property type="term" value="F:zinc ion binding"/>
    <property type="evidence" value="ECO:0007669"/>
    <property type="project" value="UniProtKB-KW"/>
</dbReference>
<keyword evidence="6" id="KW-0378">Hydrolase</keyword>
<feature type="compositionally biased region" description="Polar residues" evidence="9">
    <location>
        <begin position="20"/>
        <end position="30"/>
    </location>
</feature>
<dbReference type="Gene3D" id="3.10.10.10">
    <property type="entry name" value="HIV Type 1 Reverse Transcriptase, subunit A, domain 1"/>
    <property type="match status" value="1"/>
</dbReference>
<feature type="compositionally biased region" description="Basic and acidic residues" evidence="9">
    <location>
        <begin position="132"/>
        <end position="158"/>
    </location>
</feature>
<dbReference type="Pfam" id="PF17921">
    <property type="entry name" value="Integrase_H2C2"/>
    <property type="match status" value="1"/>
</dbReference>
<name>A0AAN9B9Z9_9CAEN</name>
<dbReference type="Pfam" id="PF17917">
    <property type="entry name" value="RT_RNaseH"/>
    <property type="match status" value="1"/>
</dbReference>
<dbReference type="PROSITE" id="PS50878">
    <property type="entry name" value="RT_POL"/>
    <property type="match status" value="1"/>
</dbReference>
<evidence type="ECO:0000313" key="13">
    <source>
        <dbReference type="EMBL" id="KAK7099745.1"/>
    </source>
</evidence>
<dbReference type="PANTHER" id="PTHR37984">
    <property type="entry name" value="PROTEIN CBG26694"/>
    <property type="match status" value="1"/>
</dbReference>
<dbReference type="Pfam" id="PF02023">
    <property type="entry name" value="SCAN"/>
    <property type="match status" value="1"/>
</dbReference>
<evidence type="ECO:0000256" key="4">
    <source>
        <dbReference type="ARBA" id="ARBA00022722"/>
    </source>
</evidence>
<evidence type="ECO:0000256" key="5">
    <source>
        <dbReference type="ARBA" id="ARBA00022759"/>
    </source>
</evidence>
<dbReference type="SUPFAM" id="SSF56672">
    <property type="entry name" value="DNA/RNA polymerases"/>
    <property type="match status" value="1"/>
</dbReference>
<dbReference type="GO" id="GO:0003676">
    <property type="term" value="F:nucleic acid binding"/>
    <property type="evidence" value="ECO:0007669"/>
    <property type="project" value="InterPro"/>
</dbReference>
<evidence type="ECO:0000256" key="6">
    <source>
        <dbReference type="ARBA" id="ARBA00022801"/>
    </source>
</evidence>
<dbReference type="InterPro" id="IPR012337">
    <property type="entry name" value="RNaseH-like_sf"/>
</dbReference>
<dbReference type="CDD" id="cd01647">
    <property type="entry name" value="RT_LTR"/>
    <property type="match status" value="1"/>
</dbReference>
<dbReference type="FunFam" id="3.10.10.10:FF:000007">
    <property type="entry name" value="Retrovirus-related Pol polyprotein from transposon 17.6-like Protein"/>
    <property type="match status" value="1"/>
</dbReference>
<dbReference type="InterPro" id="IPR036397">
    <property type="entry name" value="RNaseH_sf"/>
</dbReference>
<protein>
    <recommendedName>
        <fullName evidence="15">Reverse transcriptase</fullName>
    </recommendedName>
</protein>
<dbReference type="Pfam" id="PF00078">
    <property type="entry name" value="RVT_1"/>
    <property type="match status" value="1"/>
</dbReference>
<dbReference type="FunFam" id="3.10.20.370:FF:000001">
    <property type="entry name" value="Retrovirus-related Pol polyprotein from transposon 17.6-like protein"/>
    <property type="match status" value="1"/>
</dbReference>
<feature type="region of interest" description="Disordered" evidence="9">
    <location>
        <begin position="129"/>
        <end position="158"/>
    </location>
</feature>
<keyword evidence="8" id="KW-0862">Zinc</keyword>
<dbReference type="InterPro" id="IPR036875">
    <property type="entry name" value="Znf_CCHC_sf"/>
</dbReference>
<dbReference type="CDD" id="cd09274">
    <property type="entry name" value="RNase_HI_RT_Ty3"/>
    <property type="match status" value="1"/>
</dbReference>
<evidence type="ECO:0000313" key="14">
    <source>
        <dbReference type="Proteomes" id="UP001374579"/>
    </source>
</evidence>
<dbReference type="InterPro" id="IPR001584">
    <property type="entry name" value="Integrase_cat-core"/>
</dbReference>
<dbReference type="InterPro" id="IPR000477">
    <property type="entry name" value="RT_dom"/>
</dbReference>
<evidence type="ECO:0000256" key="8">
    <source>
        <dbReference type="PROSITE-ProRule" id="PRU00047"/>
    </source>
</evidence>
<dbReference type="EMBL" id="JBAMIC010000011">
    <property type="protein sequence ID" value="KAK7099745.1"/>
    <property type="molecule type" value="Genomic_DNA"/>
</dbReference>
<keyword evidence="1" id="KW-0645">Protease</keyword>
<dbReference type="Gene3D" id="1.10.4020.10">
    <property type="entry name" value="DNA breaking-rejoining enzymes"/>
    <property type="match status" value="1"/>
</dbReference>
<accession>A0AAN9B9Z9</accession>
<dbReference type="InterPro" id="IPR043128">
    <property type="entry name" value="Rev_trsase/Diguanyl_cyclase"/>
</dbReference>
<dbReference type="InterPro" id="IPR003309">
    <property type="entry name" value="SCAN_dom"/>
</dbReference>
<dbReference type="PANTHER" id="PTHR37984:SF5">
    <property type="entry name" value="PROTEIN NYNRIN-LIKE"/>
    <property type="match status" value="1"/>
</dbReference>
<dbReference type="FunFam" id="3.30.70.270:FF:000020">
    <property type="entry name" value="Transposon Tf2-6 polyprotein-like Protein"/>
    <property type="match status" value="1"/>
</dbReference>
<keyword evidence="8" id="KW-0479">Metal-binding</keyword>
<feature type="region of interest" description="Disordered" evidence="9">
    <location>
        <begin position="1"/>
        <end position="54"/>
    </location>
</feature>
<reference evidence="13 14" key="1">
    <citation type="submission" date="2024-02" db="EMBL/GenBank/DDBJ databases">
        <title>Chromosome-scale genome assembly of the rough periwinkle Littorina saxatilis.</title>
        <authorList>
            <person name="De Jode A."/>
            <person name="Faria R."/>
            <person name="Formenti G."/>
            <person name="Sims Y."/>
            <person name="Smith T.P."/>
            <person name="Tracey A."/>
            <person name="Wood J.M.D."/>
            <person name="Zagrodzka Z.B."/>
            <person name="Johannesson K."/>
            <person name="Butlin R.K."/>
            <person name="Leder E.H."/>
        </authorList>
    </citation>
    <scope>NUCLEOTIDE SEQUENCE [LARGE SCALE GENOMIC DNA]</scope>
    <source>
        <strain evidence="13">Snail1</strain>
        <tissue evidence="13">Muscle</tissue>
    </source>
</reference>
<dbReference type="InterPro" id="IPR038269">
    <property type="entry name" value="SCAN_sf"/>
</dbReference>
<dbReference type="InterPro" id="IPR041588">
    <property type="entry name" value="Integrase_H2C2"/>
</dbReference>
<organism evidence="13 14">
    <name type="scientific">Littorina saxatilis</name>
    <dbReference type="NCBI Taxonomy" id="31220"/>
    <lineage>
        <taxon>Eukaryota</taxon>
        <taxon>Metazoa</taxon>
        <taxon>Spiralia</taxon>
        <taxon>Lophotrochozoa</taxon>
        <taxon>Mollusca</taxon>
        <taxon>Gastropoda</taxon>
        <taxon>Caenogastropoda</taxon>
        <taxon>Littorinimorpha</taxon>
        <taxon>Littorinoidea</taxon>
        <taxon>Littorinidae</taxon>
        <taxon>Littorina</taxon>
    </lineage>
</organism>
<dbReference type="GO" id="GO:0004519">
    <property type="term" value="F:endonuclease activity"/>
    <property type="evidence" value="ECO:0007669"/>
    <property type="project" value="UniProtKB-KW"/>
</dbReference>
<evidence type="ECO:0000256" key="2">
    <source>
        <dbReference type="ARBA" id="ARBA00022679"/>
    </source>
</evidence>
<evidence type="ECO:0000259" key="10">
    <source>
        <dbReference type="PROSITE" id="PS50158"/>
    </source>
</evidence>
<dbReference type="InterPro" id="IPR041373">
    <property type="entry name" value="RT_RNaseH"/>
</dbReference>
<dbReference type="GO" id="GO:0006508">
    <property type="term" value="P:proteolysis"/>
    <property type="evidence" value="ECO:0007669"/>
    <property type="project" value="UniProtKB-KW"/>
</dbReference>
<evidence type="ECO:0000256" key="3">
    <source>
        <dbReference type="ARBA" id="ARBA00022695"/>
    </source>
</evidence>
<keyword evidence="2" id="KW-0808">Transferase</keyword>
<dbReference type="GO" id="GO:0008233">
    <property type="term" value="F:peptidase activity"/>
    <property type="evidence" value="ECO:0007669"/>
    <property type="project" value="UniProtKB-KW"/>
</dbReference>
<feature type="domain" description="Integrase catalytic" evidence="12">
    <location>
        <begin position="779"/>
        <end position="938"/>
    </location>
</feature>
<feature type="compositionally biased region" description="Low complexity" evidence="9">
    <location>
        <begin position="381"/>
        <end position="394"/>
    </location>
</feature>
<dbReference type="Gene3D" id="3.10.20.370">
    <property type="match status" value="1"/>
</dbReference>
<evidence type="ECO:0000259" key="12">
    <source>
        <dbReference type="PROSITE" id="PS50994"/>
    </source>
</evidence>
<dbReference type="FunFam" id="1.10.340.70:FF:000001">
    <property type="entry name" value="Retrovirus-related Pol polyprotein from transposon gypsy-like Protein"/>
    <property type="match status" value="1"/>
</dbReference>
<evidence type="ECO:0000256" key="7">
    <source>
        <dbReference type="ARBA" id="ARBA00022918"/>
    </source>
</evidence>
<keyword evidence="5" id="KW-0255">Endonuclease</keyword>
<dbReference type="SUPFAM" id="SSF53098">
    <property type="entry name" value="Ribonuclease H-like"/>
    <property type="match status" value="1"/>
</dbReference>
<dbReference type="Gene3D" id="3.30.420.10">
    <property type="entry name" value="Ribonuclease H-like superfamily/Ribonuclease H"/>
    <property type="match status" value="1"/>
</dbReference>